<dbReference type="EMBL" id="CAJNOK010037059">
    <property type="protein sequence ID" value="CAF1527681.1"/>
    <property type="molecule type" value="Genomic_DNA"/>
</dbReference>
<proteinExistence type="predicted"/>
<dbReference type="Proteomes" id="UP000682733">
    <property type="component" value="Unassembled WGS sequence"/>
</dbReference>
<evidence type="ECO:0000313" key="1">
    <source>
        <dbReference type="EMBL" id="CAF1527681.1"/>
    </source>
</evidence>
<comment type="caution">
    <text evidence="2">The sequence shown here is derived from an EMBL/GenBank/DDBJ whole genome shotgun (WGS) entry which is preliminary data.</text>
</comment>
<evidence type="ECO:0000313" key="3">
    <source>
        <dbReference type="Proteomes" id="UP000682733"/>
    </source>
</evidence>
<reference evidence="2" key="1">
    <citation type="submission" date="2021-02" db="EMBL/GenBank/DDBJ databases">
        <authorList>
            <person name="Nowell W R."/>
        </authorList>
    </citation>
    <scope>NUCLEOTIDE SEQUENCE</scope>
</reference>
<organism evidence="2 3">
    <name type="scientific">Didymodactylos carnosus</name>
    <dbReference type="NCBI Taxonomy" id="1234261"/>
    <lineage>
        <taxon>Eukaryota</taxon>
        <taxon>Metazoa</taxon>
        <taxon>Spiralia</taxon>
        <taxon>Gnathifera</taxon>
        <taxon>Rotifera</taxon>
        <taxon>Eurotatoria</taxon>
        <taxon>Bdelloidea</taxon>
        <taxon>Philodinida</taxon>
        <taxon>Philodinidae</taxon>
        <taxon>Didymodactylos</taxon>
    </lineage>
</organism>
<evidence type="ECO:0000313" key="2">
    <source>
        <dbReference type="EMBL" id="CAF4314341.1"/>
    </source>
</evidence>
<protein>
    <submittedName>
        <fullName evidence="2">Uncharacterized protein</fullName>
    </submittedName>
</protein>
<accession>A0A8S2U481</accession>
<dbReference type="AlphaFoldDB" id="A0A8S2U481"/>
<dbReference type="Proteomes" id="UP000677228">
    <property type="component" value="Unassembled WGS sequence"/>
</dbReference>
<gene>
    <name evidence="1" type="ORF">OVA965_LOCUS38093</name>
    <name evidence="2" type="ORF">TMI583_LOCUS39237</name>
</gene>
<dbReference type="EMBL" id="CAJOBA010059250">
    <property type="protein sequence ID" value="CAF4314341.1"/>
    <property type="molecule type" value="Genomic_DNA"/>
</dbReference>
<sequence length="91" mass="10220">MRFRVLWRQKAFFQRVHQCVEAGAGLEDRSDLGFAWFCRGHYGGSYPLLKFEIPSSLEAGFPGGFWKITLLWIPTTLIDITGILGEKAGVG</sequence>
<name>A0A8S2U481_9BILA</name>